<keyword evidence="3" id="KW-1185">Reference proteome</keyword>
<keyword evidence="2" id="KW-0614">Plasmid</keyword>
<name>A0A1W6P3H0_9RHOB</name>
<proteinExistence type="predicted"/>
<dbReference type="InterPro" id="IPR003018">
    <property type="entry name" value="GAF"/>
</dbReference>
<dbReference type="OrthoDB" id="7066078at2"/>
<protein>
    <recommendedName>
        <fullName evidence="1">GAF domain-containing protein</fullName>
    </recommendedName>
</protein>
<accession>A0A1W6P3H0</accession>
<organism evidence="2 3">
    <name type="scientific">Ketogulonicigenium robustum</name>
    <dbReference type="NCBI Taxonomy" id="92947"/>
    <lineage>
        <taxon>Bacteria</taxon>
        <taxon>Pseudomonadati</taxon>
        <taxon>Pseudomonadota</taxon>
        <taxon>Alphaproteobacteria</taxon>
        <taxon>Rhodobacterales</taxon>
        <taxon>Roseobacteraceae</taxon>
        <taxon>Ketogulonicigenium</taxon>
    </lineage>
</organism>
<dbReference type="SUPFAM" id="SSF55781">
    <property type="entry name" value="GAF domain-like"/>
    <property type="match status" value="1"/>
</dbReference>
<sequence length="159" mass="17481">MLQSLLDTLAEPGQPTPLFDALAEHTRQITGHQLFTLLYVDGSEVARIYSSQPEAYPVSGRKHMGPTDWGNHVLRDKQPLLLPDKAAIKWAFFDHELIYSLGLGACINIPCLYDGKVVGTMNMLAPEGQLTEDHLNAVKRLAGLPVAGFLAARFENNAK</sequence>
<dbReference type="EMBL" id="CP019938">
    <property type="protein sequence ID" value="ARO16016.1"/>
    <property type="molecule type" value="Genomic_DNA"/>
</dbReference>
<dbReference type="Pfam" id="PF13185">
    <property type="entry name" value="GAF_2"/>
    <property type="match status" value="1"/>
</dbReference>
<dbReference type="Gene3D" id="3.30.450.40">
    <property type="match status" value="1"/>
</dbReference>
<geneLocation type="plasmid" evidence="2">
    <name>unnamed1</name>
</geneLocation>
<dbReference type="RefSeq" id="WP_085787576.1">
    <property type="nucleotide sequence ID" value="NZ_CP019938.1"/>
</dbReference>
<evidence type="ECO:0000313" key="2">
    <source>
        <dbReference type="EMBL" id="ARO16016.1"/>
    </source>
</evidence>
<feature type="domain" description="GAF" evidence="1">
    <location>
        <begin position="18"/>
        <end position="143"/>
    </location>
</feature>
<evidence type="ECO:0000313" key="3">
    <source>
        <dbReference type="Proteomes" id="UP000242447"/>
    </source>
</evidence>
<dbReference type="InterPro" id="IPR029016">
    <property type="entry name" value="GAF-like_dom_sf"/>
</dbReference>
<dbReference type="Proteomes" id="UP000242447">
    <property type="component" value="Plasmid unnamed1"/>
</dbReference>
<gene>
    <name evidence="2" type="ORF">BVG79_p1000214</name>
</gene>
<dbReference type="KEGG" id="kro:BVG79_p1000214"/>
<dbReference type="AlphaFoldDB" id="A0A1W6P3H0"/>
<reference evidence="2 3" key="1">
    <citation type="submission" date="2017-02" db="EMBL/GenBank/DDBJ databases">
        <title>Ketogulonicigenium robustum SPU B003 Genome sequencing and assembly.</title>
        <authorList>
            <person name="Li Y."/>
            <person name="Liu L."/>
            <person name="Wang C."/>
            <person name="Zhang M."/>
            <person name="Zhang T."/>
            <person name="Zhang Y."/>
        </authorList>
    </citation>
    <scope>NUCLEOTIDE SEQUENCE [LARGE SCALE GENOMIC DNA]</scope>
    <source>
        <strain evidence="2 3">SPU_B003</strain>
        <plasmid evidence="2 3">unnamed1</plasmid>
    </source>
</reference>
<evidence type="ECO:0000259" key="1">
    <source>
        <dbReference type="Pfam" id="PF13185"/>
    </source>
</evidence>